<name>A0AAD5U196_9FUNG</name>
<evidence type="ECO:0000256" key="3">
    <source>
        <dbReference type="PROSITE-ProRule" id="PRU10141"/>
    </source>
</evidence>
<dbReference type="GO" id="GO:0005524">
    <property type="term" value="F:ATP binding"/>
    <property type="evidence" value="ECO:0007669"/>
    <property type="project" value="UniProtKB-UniRule"/>
</dbReference>
<dbReference type="GO" id="GO:0004674">
    <property type="term" value="F:protein serine/threonine kinase activity"/>
    <property type="evidence" value="ECO:0007669"/>
    <property type="project" value="TreeGrafter"/>
</dbReference>
<dbReference type="PROSITE" id="PS50011">
    <property type="entry name" value="PROTEIN_KINASE_DOM"/>
    <property type="match status" value="1"/>
</dbReference>
<accession>A0AAD5U196</accession>
<dbReference type="FunFam" id="1.10.510.10:FF:000571">
    <property type="entry name" value="Maternal embryonic leucine zipper kinase"/>
    <property type="match status" value="1"/>
</dbReference>
<protein>
    <recommendedName>
        <fullName evidence="4">Protein kinase domain-containing protein</fullName>
    </recommendedName>
</protein>
<dbReference type="InterPro" id="IPR019734">
    <property type="entry name" value="TPR_rpt"/>
</dbReference>
<evidence type="ECO:0000313" key="5">
    <source>
        <dbReference type="EMBL" id="KAJ3216869.1"/>
    </source>
</evidence>
<feature type="binding site" evidence="3">
    <location>
        <position position="446"/>
    </location>
    <ligand>
        <name>ATP</name>
        <dbReference type="ChEBI" id="CHEBI:30616"/>
    </ligand>
</feature>
<dbReference type="InterPro" id="IPR011009">
    <property type="entry name" value="Kinase-like_dom_sf"/>
</dbReference>
<dbReference type="GO" id="GO:0035556">
    <property type="term" value="P:intracellular signal transduction"/>
    <property type="evidence" value="ECO:0007669"/>
    <property type="project" value="TreeGrafter"/>
</dbReference>
<dbReference type="SUPFAM" id="SSF48452">
    <property type="entry name" value="TPR-like"/>
    <property type="match status" value="1"/>
</dbReference>
<keyword evidence="2 3" id="KW-0067">ATP-binding</keyword>
<dbReference type="InterPro" id="IPR011990">
    <property type="entry name" value="TPR-like_helical_dom_sf"/>
</dbReference>
<dbReference type="PROSITE" id="PS00107">
    <property type="entry name" value="PROTEIN_KINASE_ATP"/>
    <property type="match status" value="1"/>
</dbReference>
<dbReference type="EMBL" id="JADGJW010000457">
    <property type="protein sequence ID" value="KAJ3216869.1"/>
    <property type="molecule type" value="Genomic_DNA"/>
</dbReference>
<dbReference type="SUPFAM" id="SSF56112">
    <property type="entry name" value="Protein kinase-like (PK-like)"/>
    <property type="match status" value="1"/>
</dbReference>
<dbReference type="InterPro" id="IPR008271">
    <property type="entry name" value="Ser/Thr_kinase_AS"/>
</dbReference>
<dbReference type="Gene3D" id="3.30.200.20">
    <property type="entry name" value="Phosphorylase Kinase, domain 1"/>
    <property type="match status" value="1"/>
</dbReference>
<dbReference type="GO" id="GO:0005634">
    <property type="term" value="C:nucleus"/>
    <property type="evidence" value="ECO:0007669"/>
    <property type="project" value="TreeGrafter"/>
</dbReference>
<dbReference type="InterPro" id="IPR017441">
    <property type="entry name" value="Protein_kinase_ATP_BS"/>
</dbReference>
<proteinExistence type="predicted"/>
<dbReference type="SMART" id="SM00220">
    <property type="entry name" value="S_TKc"/>
    <property type="match status" value="1"/>
</dbReference>
<feature type="domain" description="Protein kinase" evidence="4">
    <location>
        <begin position="413"/>
        <end position="698"/>
    </location>
</feature>
<dbReference type="Gene3D" id="1.10.510.10">
    <property type="entry name" value="Transferase(Phosphotransferase) domain 1"/>
    <property type="match status" value="1"/>
</dbReference>
<evidence type="ECO:0000256" key="2">
    <source>
        <dbReference type="ARBA" id="ARBA00022840"/>
    </source>
</evidence>
<dbReference type="InterPro" id="IPR000719">
    <property type="entry name" value="Prot_kinase_dom"/>
</dbReference>
<evidence type="ECO:0000313" key="6">
    <source>
        <dbReference type="Proteomes" id="UP001211065"/>
    </source>
</evidence>
<dbReference type="Proteomes" id="UP001211065">
    <property type="component" value="Unassembled WGS sequence"/>
</dbReference>
<evidence type="ECO:0000259" key="4">
    <source>
        <dbReference type="PROSITE" id="PS50011"/>
    </source>
</evidence>
<sequence>MDDNFGDSTLPETVLNLISLTNEERMQLIEISNEKKEQGNKAFKQKLYKKAISIYEEALECLPEDNTETENNFNKEKSILYQNLSACFYSLSDYENTLKFCDLSLKENPQYLKALIRRLNANINLNTLKSLQSGLEDCDKILKIDSENQLSKLQKRELPAKIKYLEEKEKEEMLKKLKDLGNQFLGKFGMSTDMFNVQNNENGGGYSINMNSAKAPLPIQIEQQNFEKLTSTMMPASPVKSAVFSSIPHQFHFESGKNFPSKVGENDQKKILDNEKQQHYGGNMDSEKPTLTNIKNNIILPSAVHMEQEPKNHAFQQPVKVIFNEKMKSANPINKLKPRKFFGKPNLFLNTNVIPHHSGPPSAPIRPTSSLPKLPTTPTVENYQEKHHNNQLLTRAEKYLSKSSLNAKFLTKYLVQGELGCGGFGFVVLAKNRKTGMDVAVKFIFKNKLIESNLMYDPEFGNVPLEIFLLHKMKHDNIVEFLDYFEDQEFFYLVTEFHGTAWNKDLEKKSVDVNKKINGIEAFENLSLQKKSSCDLFECIEHFKKLEEYIAKKIFRQIIESIKYLHNLNIVHRDIKDENILIDGNFNVKLIDFGSAAFFGKDVLFNRFLGTIQYAAPEILRGENYKGPEAEIWALGCCLYIMLTGQVPFETPNQALNLNYTIPKERVSSSCLNLLDLLLEKDSKKRIHINDVLQHPWFFD</sequence>
<keyword evidence="1 3" id="KW-0547">Nucleotide-binding</keyword>
<dbReference type="Gene3D" id="1.25.40.10">
    <property type="entry name" value="Tetratricopeptide repeat domain"/>
    <property type="match status" value="1"/>
</dbReference>
<gene>
    <name evidence="5" type="ORF">HK099_005697</name>
</gene>
<dbReference type="SMART" id="SM00028">
    <property type="entry name" value="TPR"/>
    <property type="match status" value="2"/>
</dbReference>
<dbReference type="GO" id="GO:0045719">
    <property type="term" value="P:negative regulation of glycogen biosynthetic process"/>
    <property type="evidence" value="ECO:0007669"/>
    <property type="project" value="TreeGrafter"/>
</dbReference>
<dbReference type="PROSITE" id="PS00108">
    <property type="entry name" value="PROTEIN_KINASE_ST"/>
    <property type="match status" value="1"/>
</dbReference>
<dbReference type="AlphaFoldDB" id="A0AAD5U196"/>
<dbReference type="PANTHER" id="PTHR24346:SF72">
    <property type="entry name" value="CAMK PROTEIN KINASE"/>
    <property type="match status" value="1"/>
</dbReference>
<reference evidence="5" key="1">
    <citation type="submission" date="2020-05" db="EMBL/GenBank/DDBJ databases">
        <title>Phylogenomic resolution of chytrid fungi.</title>
        <authorList>
            <person name="Stajich J.E."/>
            <person name="Amses K."/>
            <person name="Simmons R."/>
            <person name="Seto K."/>
            <person name="Myers J."/>
            <person name="Bonds A."/>
            <person name="Quandt C.A."/>
            <person name="Barry K."/>
            <person name="Liu P."/>
            <person name="Grigoriev I."/>
            <person name="Longcore J.E."/>
            <person name="James T.Y."/>
        </authorList>
    </citation>
    <scope>NUCLEOTIDE SEQUENCE</scope>
    <source>
        <strain evidence="5">JEL0476</strain>
    </source>
</reference>
<keyword evidence="6" id="KW-1185">Reference proteome</keyword>
<dbReference type="PANTHER" id="PTHR24346">
    <property type="entry name" value="MAP/MICROTUBULE AFFINITY-REGULATING KINASE"/>
    <property type="match status" value="1"/>
</dbReference>
<organism evidence="5 6">
    <name type="scientific">Clydaea vesicula</name>
    <dbReference type="NCBI Taxonomy" id="447962"/>
    <lineage>
        <taxon>Eukaryota</taxon>
        <taxon>Fungi</taxon>
        <taxon>Fungi incertae sedis</taxon>
        <taxon>Chytridiomycota</taxon>
        <taxon>Chytridiomycota incertae sedis</taxon>
        <taxon>Chytridiomycetes</taxon>
        <taxon>Lobulomycetales</taxon>
        <taxon>Lobulomycetaceae</taxon>
        <taxon>Clydaea</taxon>
    </lineage>
</organism>
<dbReference type="Pfam" id="PF00069">
    <property type="entry name" value="Pkinase"/>
    <property type="match status" value="1"/>
</dbReference>
<comment type="caution">
    <text evidence="5">The sequence shown here is derived from an EMBL/GenBank/DDBJ whole genome shotgun (WGS) entry which is preliminary data.</text>
</comment>
<evidence type="ECO:0000256" key="1">
    <source>
        <dbReference type="ARBA" id="ARBA00022741"/>
    </source>
</evidence>
<dbReference type="GO" id="GO:0005829">
    <property type="term" value="C:cytosol"/>
    <property type="evidence" value="ECO:0007669"/>
    <property type="project" value="TreeGrafter"/>
</dbReference>